<proteinExistence type="predicted"/>
<sequence length="149" mass="16499">MDEQARTDTPGRPPRPPGGPAATGRPRRVHVCMNLSPWCSITHSCAPWLLLIDSELVESGHGWPELARPGGHGTCLQLAPHCSSGDGLQLLRGCAPKSLLQPQPLQLMQSTRSKLLLRGLDWIALIIWALRLVFQFGCKAEKVNFWRQH</sequence>
<reference evidence="3" key="1">
    <citation type="submission" date="2020-05" db="EMBL/GenBank/DDBJ databases">
        <title>WGS assembly of Panicum virgatum.</title>
        <authorList>
            <person name="Lovell J.T."/>
            <person name="Jenkins J."/>
            <person name="Shu S."/>
            <person name="Juenger T.E."/>
            <person name="Schmutz J."/>
        </authorList>
    </citation>
    <scope>NUCLEOTIDE SEQUENCE</scope>
    <source>
        <strain evidence="3">AP13</strain>
    </source>
</reference>
<gene>
    <name evidence="3" type="ORF">PVAP13_4KG373800</name>
</gene>
<keyword evidence="4" id="KW-1185">Reference proteome</keyword>
<dbReference type="AlphaFoldDB" id="A0A8T0TY42"/>
<keyword evidence="2" id="KW-0812">Transmembrane</keyword>
<feature type="transmembrane region" description="Helical" evidence="2">
    <location>
        <begin position="115"/>
        <end position="134"/>
    </location>
</feature>
<name>A0A8T0TY42_PANVG</name>
<evidence type="ECO:0000256" key="2">
    <source>
        <dbReference type="SAM" id="Phobius"/>
    </source>
</evidence>
<protein>
    <submittedName>
        <fullName evidence="3">Uncharacterized protein</fullName>
    </submittedName>
</protein>
<dbReference type="Proteomes" id="UP000823388">
    <property type="component" value="Chromosome 4K"/>
</dbReference>
<keyword evidence="2" id="KW-0472">Membrane</keyword>
<feature type="region of interest" description="Disordered" evidence="1">
    <location>
        <begin position="1"/>
        <end position="26"/>
    </location>
</feature>
<dbReference type="EMBL" id="CM029043">
    <property type="protein sequence ID" value="KAG2614185.1"/>
    <property type="molecule type" value="Genomic_DNA"/>
</dbReference>
<organism evidence="3 4">
    <name type="scientific">Panicum virgatum</name>
    <name type="common">Blackwell switchgrass</name>
    <dbReference type="NCBI Taxonomy" id="38727"/>
    <lineage>
        <taxon>Eukaryota</taxon>
        <taxon>Viridiplantae</taxon>
        <taxon>Streptophyta</taxon>
        <taxon>Embryophyta</taxon>
        <taxon>Tracheophyta</taxon>
        <taxon>Spermatophyta</taxon>
        <taxon>Magnoliopsida</taxon>
        <taxon>Liliopsida</taxon>
        <taxon>Poales</taxon>
        <taxon>Poaceae</taxon>
        <taxon>PACMAD clade</taxon>
        <taxon>Panicoideae</taxon>
        <taxon>Panicodae</taxon>
        <taxon>Paniceae</taxon>
        <taxon>Panicinae</taxon>
        <taxon>Panicum</taxon>
        <taxon>Panicum sect. Hiantes</taxon>
    </lineage>
</organism>
<comment type="caution">
    <text evidence="3">The sequence shown here is derived from an EMBL/GenBank/DDBJ whole genome shotgun (WGS) entry which is preliminary data.</text>
</comment>
<evidence type="ECO:0000313" key="4">
    <source>
        <dbReference type="Proteomes" id="UP000823388"/>
    </source>
</evidence>
<accession>A0A8T0TY42</accession>
<evidence type="ECO:0000256" key="1">
    <source>
        <dbReference type="SAM" id="MobiDB-lite"/>
    </source>
</evidence>
<evidence type="ECO:0000313" key="3">
    <source>
        <dbReference type="EMBL" id="KAG2614185.1"/>
    </source>
</evidence>
<keyword evidence="2" id="KW-1133">Transmembrane helix</keyword>